<accession>A0A151B117</accession>
<keyword evidence="1" id="KW-0472">Membrane</keyword>
<evidence type="ECO:0000256" key="1">
    <source>
        <dbReference type="SAM" id="Phobius"/>
    </source>
</evidence>
<organism evidence="2 3">
    <name type="scientific">Moorella mulderi DSM 14980</name>
    <dbReference type="NCBI Taxonomy" id="1122241"/>
    <lineage>
        <taxon>Bacteria</taxon>
        <taxon>Bacillati</taxon>
        <taxon>Bacillota</taxon>
        <taxon>Clostridia</taxon>
        <taxon>Neomoorellales</taxon>
        <taxon>Neomoorellaceae</taxon>
        <taxon>Neomoorella</taxon>
    </lineage>
</organism>
<sequence>MVAKKRHFWDYARYANMAFSFGVTMIAGILLGLYGGGWLDRRLGTSPLFMLAGVLLGVGVGFRSVLSELRVLEKEAPKIKTDAQDKTHPD</sequence>
<keyword evidence="1" id="KW-0812">Transmembrane</keyword>
<evidence type="ECO:0000313" key="3">
    <source>
        <dbReference type="Proteomes" id="UP000075670"/>
    </source>
</evidence>
<feature type="transmembrane region" description="Helical" evidence="1">
    <location>
        <begin position="48"/>
        <end position="66"/>
    </location>
</feature>
<reference evidence="2 3" key="1">
    <citation type="submission" date="2016-02" db="EMBL/GenBank/DDBJ databases">
        <title>Genome sequence of Moorella mulderi DSM 14980.</title>
        <authorList>
            <person name="Poehlein A."/>
            <person name="Daniel R."/>
        </authorList>
    </citation>
    <scope>NUCLEOTIDE SEQUENCE [LARGE SCALE GENOMIC DNA]</scope>
    <source>
        <strain evidence="2 3">DSM 14980</strain>
    </source>
</reference>
<gene>
    <name evidence="2" type="ORF">MOMUL_03250</name>
</gene>
<protein>
    <submittedName>
        <fullName evidence="2">Putative F0F1-ATPase subunit</fullName>
    </submittedName>
</protein>
<keyword evidence="1" id="KW-1133">Transmembrane helix</keyword>
<keyword evidence="3" id="KW-1185">Reference proteome</keyword>
<dbReference type="Proteomes" id="UP000075670">
    <property type="component" value="Unassembled WGS sequence"/>
</dbReference>
<comment type="caution">
    <text evidence="2">The sequence shown here is derived from an EMBL/GenBank/DDBJ whole genome shotgun (WGS) entry which is preliminary data.</text>
</comment>
<evidence type="ECO:0000313" key="2">
    <source>
        <dbReference type="EMBL" id="KYH33619.1"/>
    </source>
</evidence>
<proteinExistence type="predicted"/>
<dbReference type="AlphaFoldDB" id="A0A151B117"/>
<dbReference type="EMBL" id="LTBC01000001">
    <property type="protein sequence ID" value="KYH33619.1"/>
    <property type="molecule type" value="Genomic_DNA"/>
</dbReference>
<name>A0A151B117_9FIRM</name>
<dbReference type="InterPro" id="IPR032820">
    <property type="entry name" value="ATPase_put"/>
</dbReference>
<feature type="transmembrane region" description="Helical" evidence="1">
    <location>
        <begin position="12"/>
        <end position="36"/>
    </location>
</feature>
<dbReference type="RefSeq" id="WP_062280692.1">
    <property type="nucleotide sequence ID" value="NZ_LTBC01000001.1"/>
</dbReference>
<dbReference type="Pfam" id="PF09527">
    <property type="entry name" value="ATPase_gene1"/>
    <property type="match status" value="1"/>
</dbReference>